<accession>A0A8S5N2S7</accession>
<organism evidence="1">
    <name type="scientific">Myoviridae sp. ctZSu31</name>
    <dbReference type="NCBI Taxonomy" id="2826665"/>
    <lineage>
        <taxon>Viruses</taxon>
        <taxon>Duplodnaviria</taxon>
        <taxon>Heunggongvirae</taxon>
        <taxon>Uroviricota</taxon>
        <taxon>Caudoviricetes</taxon>
    </lineage>
</organism>
<sequence>MNKYGIAIEIPEGKLTEILDRLTAAQDEISKCYAELRDLGVVTIREKTVSGN</sequence>
<dbReference type="EMBL" id="BK015047">
    <property type="protein sequence ID" value="DAD88784.1"/>
    <property type="molecule type" value="Genomic_DNA"/>
</dbReference>
<name>A0A8S5N2S7_9CAUD</name>
<reference evidence="1" key="1">
    <citation type="journal article" date="2021" name="Proc. Natl. Acad. Sci. U.S.A.">
        <title>A Catalog of Tens of Thousands of Viruses from Human Metagenomes Reveals Hidden Associations with Chronic Diseases.</title>
        <authorList>
            <person name="Tisza M.J."/>
            <person name="Buck C.B."/>
        </authorList>
    </citation>
    <scope>NUCLEOTIDE SEQUENCE</scope>
    <source>
        <strain evidence="1">CtZSu31</strain>
    </source>
</reference>
<proteinExistence type="predicted"/>
<evidence type="ECO:0000313" key="1">
    <source>
        <dbReference type="EMBL" id="DAD88784.1"/>
    </source>
</evidence>
<protein>
    <submittedName>
        <fullName evidence="1">Uncharacterized protein</fullName>
    </submittedName>
</protein>